<dbReference type="GO" id="GO:0000272">
    <property type="term" value="P:polysaccharide catabolic process"/>
    <property type="evidence" value="ECO:0007669"/>
    <property type="project" value="InterPro"/>
</dbReference>
<feature type="domain" description="PKD" evidence="2">
    <location>
        <begin position="1156"/>
        <end position="1241"/>
    </location>
</feature>
<dbReference type="InterPro" id="IPR022409">
    <property type="entry name" value="PKD/Chitinase_dom"/>
</dbReference>
<dbReference type="Proteomes" id="UP000663722">
    <property type="component" value="Chromosome"/>
</dbReference>
<keyword evidence="1" id="KW-0732">Signal</keyword>
<sequence>MKNQLKIKVISVNFFVLLLLPLFAMAQDQENYTHKLTQSTSNYEFWTTPPSERVFKNDALPEDIGSEVKAYAAKNESEPFLVVVKPKSSGSVTINIGEFGSGITTEIYQVKYVNISQATDSLGKTGDYPDPLWPVEKGDSVTLASGQNTAFWFNVYVPKTASKGDYTANVQISGISIPVKLHVFNFAIPDELHVKSQMNFDHNAVLTKYGVSVTGDDYWMYVDKMKQFFIDHRLTPKSPLWPGGVTTSGASNYVAYDCNGTLTDDEPEWQFEGPAEKYLDGNHLNNGVGFPSFMAATFQNNDASADQRPSTFCGQTRGPGDWYTGNNPSSAYNQKWFQYITSLQNYLSGLGYLDKAYFYFANEPQDQADYDAVAWYSQELKKAAPNLKLMVSEEPKPEIYNHSTYTGSKIDIWLPVLNQYEPDVSHDREKNYGEETWIYFLHGTRPPYFNPITLDHPGIESKLTGWFLWKYRIRGIAYYSLNSWSKNPWTDPMTANHNGDLFMLYPPSVSNNNISYGSNHHRFVPSIRFELMRDSLEDYEYLHVLKNGQPVVDQTNTADAHVDKIVSGLTSYTRDSEFMYNLRRFIGLKNGGEISSIPDIHPQSGNQGTPGNYYINFQNPDGEPTANPLVVNGKTYMKIGWDDYDETRGYGWYSPNDANWMSQYLPNGPNELQKSIIYSDWGRPAIFEFDLPNGTYDVTVSVGWDNREYLHHKIEIENISFIDDEATTASDSYIVRTKEVTVSDGKLTMAMGIFDKYTILNYLDIEAVGGVIVPECTESDWQYTDGQCQSNSTLTRTWTKTGQCEGGVSHPASETVACQYQEPGSSVVLVDFGKSESENTFGLSGWNTVIKDNYTDYRDIGPGGTTIVVAGSVSYDFQGVKGTAREFVSGEQVVVTWYNDSENSVTFTPEISFDDENRQGTDYPPVGTWYEMNTVTIPGGGTAQSVFDFNTSLAGTYSVVNVNVNYGKKEILLCDKIELVSGQEHPPTPPGEFVTLIDFGKTESDNTFGLSGWNTVIKDKYTDYRAIGPGGTTIVVAGSVSYDFQGVKGTARDFVSGEQVVVTWYNNSGNSVAFTPEISFDDDNRQGAGYPPAGTWYEMNAVTIPGGGTAQSVFDFNTSLAGTYSVVNVNVNYGKKEILICDKIELGLREASVPGPSAHFTAAPTAGDAPLTVSFTDQSANAPTSWAWDFDNDETVDSTQQNPNHTYSADGTYTVSLKVTNNGGSDTETKTGFIRVGNSASVSKPDAQFTANKTAGDAPLSVSFTDQSANASTSWAWDFDNDGTADSTRQNPSYTYTSSGTYTVSLKAANSAGNDTEIKTDYITVSDPGNVININPSQVGELYSIVNKEGSDTTFLLEDGTYHLNGDYMRIAGTGITIRSKSGDRDKVILDGGYVTTEIIQVVGSDVTISDLTLKRAKYHPIHVMAAEDADVENTLIDNVHIIDSGQQAIKINQNSTATHFPDNGVISNSHIELTDEGREKVIEFNDDCGTGGVYALQASGWKIQDNIIEGFWCEQGTAPNAAIHFLYGSRGTLVERNKLTDNARGVKFGQDQSGDWRTYDDNPCAGVTDVGHYEGIIRNNFIFQNREALRTSQTGFESNISLEQACGTRVLHNTLVSTDEPKLASLEWRFSNTHADITNNLVSHNLQARDDAKADLEGNLADAPLSLFVDAAEGDIHLTKSATDAIDMGVPVSNNLCDDDADGNTRDSNPDIGADEWVRGDINSDYKIDLKDAILAIKVLIGLKPVVNMDGDVNEDKKIGLREVVYILIIIVFQK</sequence>
<dbReference type="Pfam" id="PF18911">
    <property type="entry name" value="PKD_4"/>
    <property type="match status" value="2"/>
</dbReference>
<dbReference type="SUPFAM" id="SSF49785">
    <property type="entry name" value="Galactose-binding domain-like"/>
    <property type="match status" value="1"/>
</dbReference>
<dbReference type="PROSITE" id="PS50093">
    <property type="entry name" value="PKD"/>
    <property type="match status" value="2"/>
</dbReference>
<evidence type="ECO:0000313" key="3">
    <source>
        <dbReference type="EMBL" id="QTA87177.1"/>
    </source>
</evidence>
<dbReference type="Gene3D" id="1.10.1330.10">
    <property type="entry name" value="Dockerin domain"/>
    <property type="match status" value="1"/>
</dbReference>
<proteinExistence type="predicted"/>
<feature type="chain" id="PRO_5037800522" evidence="1">
    <location>
        <begin position="27"/>
        <end position="1776"/>
    </location>
</feature>
<dbReference type="InterPro" id="IPR036439">
    <property type="entry name" value="Dockerin_dom_sf"/>
</dbReference>
<dbReference type="InterPro" id="IPR035986">
    <property type="entry name" value="PKD_dom_sf"/>
</dbReference>
<dbReference type="InterPro" id="IPR013783">
    <property type="entry name" value="Ig-like_fold"/>
</dbReference>
<reference evidence="3" key="1">
    <citation type="journal article" date="2021" name="Microb. Physiol.">
        <title>Proteogenomic Insights into the Physiology of Marine, Sulfate-Reducing, Filamentous Desulfonema limicola and Desulfonema magnum.</title>
        <authorList>
            <person name="Schnaars V."/>
            <person name="Wohlbrand L."/>
            <person name="Scheve S."/>
            <person name="Hinrichs C."/>
            <person name="Reinhardt R."/>
            <person name="Rabus R."/>
        </authorList>
    </citation>
    <scope>NUCLEOTIDE SEQUENCE</scope>
    <source>
        <strain evidence="3">4be13</strain>
    </source>
</reference>
<dbReference type="RefSeq" id="WP_207682489.1">
    <property type="nucleotide sequence ID" value="NZ_CP061800.1"/>
</dbReference>
<evidence type="ECO:0000259" key="2">
    <source>
        <dbReference type="PROSITE" id="PS50093"/>
    </source>
</evidence>
<dbReference type="PROSITE" id="PS00018">
    <property type="entry name" value="EF_HAND_1"/>
    <property type="match status" value="1"/>
</dbReference>
<dbReference type="InterPro" id="IPR018247">
    <property type="entry name" value="EF_Hand_1_Ca_BS"/>
</dbReference>
<dbReference type="InterPro" id="IPR008979">
    <property type="entry name" value="Galactose-bd-like_sf"/>
</dbReference>
<dbReference type="FunFam" id="2.60.40.10:FF:000270">
    <property type="entry name" value="Cell surface protein"/>
    <property type="match status" value="2"/>
</dbReference>
<dbReference type="InterPro" id="IPR011050">
    <property type="entry name" value="Pectin_lyase_fold/virulence"/>
</dbReference>
<gene>
    <name evidence="3" type="ORF">dnm_032070</name>
</gene>
<organism evidence="3 4">
    <name type="scientific">Desulfonema magnum</name>
    <dbReference type="NCBI Taxonomy" id="45655"/>
    <lineage>
        <taxon>Bacteria</taxon>
        <taxon>Pseudomonadati</taxon>
        <taxon>Thermodesulfobacteriota</taxon>
        <taxon>Desulfobacteria</taxon>
        <taxon>Desulfobacterales</taxon>
        <taxon>Desulfococcaceae</taxon>
        <taxon>Desulfonema</taxon>
    </lineage>
</organism>
<dbReference type="SUPFAM" id="SSF49299">
    <property type="entry name" value="PKD domain"/>
    <property type="match status" value="2"/>
</dbReference>
<accession>A0A975GMX4</accession>
<feature type="signal peptide" evidence="1">
    <location>
        <begin position="1"/>
        <end position="26"/>
    </location>
</feature>
<dbReference type="KEGG" id="dmm:dnm_032070"/>
<dbReference type="Gene3D" id="2.60.40.10">
    <property type="entry name" value="Immunoglobulins"/>
    <property type="match status" value="2"/>
</dbReference>
<dbReference type="InterPro" id="IPR006626">
    <property type="entry name" value="PbH1"/>
</dbReference>
<protein>
    <submittedName>
        <fullName evidence="3">PKD domain-containing protein, DUF4091</fullName>
    </submittedName>
</protein>
<dbReference type="SMART" id="SM00710">
    <property type="entry name" value="PbH1"/>
    <property type="match status" value="4"/>
</dbReference>
<dbReference type="Pfam" id="PF13320">
    <property type="entry name" value="GH123_cat"/>
    <property type="match status" value="1"/>
</dbReference>
<dbReference type="SMART" id="SM00089">
    <property type="entry name" value="PKD"/>
    <property type="match status" value="2"/>
</dbReference>
<evidence type="ECO:0000313" key="4">
    <source>
        <dbReference type="Proteomes" id="UP000663722"/>
    </source>
</evidence>
<dbReference type="Gene3D" id="2.60.120.430">
    <property type="entry name" value="Galactose-binding lectin"/>
    <property type="match status" value="1"/>
</dbReference>
<keyword evidence="4" id="KW-1185">Reference proteome</keyword>
<dbReference type="SUPFAM" id="SSF51126">
    <property type="entry name" value="Pectin lyase-like"/>
    <property type="match status" value="1"/>
</dbReference>
<evidence type="ECO:0000256" key="1">
    <source>
        <dbReference type="SAM" id="SignalP"/>
    </source>
</evidence>
<dbReference type="InterPro" id="IPR000601">
    <property type="entry name" value="PKD_dom"/>
</dbReference>
<name>A0A975GMX4_9BACT</name>
<dbReference type="PANTHER" id="PTHR36842:SF1">
    <property type="entry name" value="PROTEIN TOLB"/>
    <property type="match status" value="1"/>
</dbReference>
<dbReference type="EMBL" id="CP061800">
    <property type="protein sequence ID" value="QTA87177.1"/>
    <property type="molecule type" value="Genomic_DNA"/>
</dbReference>
<dbReference type="PANTHER" id="PTHR36842">
    <property type="entry name" value="PROTEIN TOLB HOMOLOG"/>
    <property type="match status" value="1"/>
</dbReference>
<dbReference type="CDD" id="cd00146">
    <property type="entry name" value="PKD"/>
    <property type="match status" value="2"/>
</dbReference>
<dbReference type="InterPro" id="IPR025150">
    <property type="entry name" value="GH123_cat"/>
</dbReference>
<feature type="domain" description="PKD" evidence="2">
    <location>
        <begin position="1245"/>
        <end position="1330"/>
    </location>
</feature>